<name>A0A940STF1_9ENTE</name>
<organism evidence="1 2">
    <name type="scientific">Vagococcus allomyrinae</name>
    <dbReference type="NCBI Taxonomy" id="2794353"/>
    <lineage>
        <taxon>Bacteria</taxon>
        <taxon>Bacillati</taxon>
        <taxon>Bacillota</taxon>
        <taxon>Bacilli</taxon>
        <taxon>Lactobacillales</taxon>
        <taxon>Enterococcaceae</taxon>
        <taxon>Vagococcus</taxon>
    </lineage>
</organism>
<protein>
    <submittedName>
        <fullName evidence="1">Uncharacterized protein</fullName>
    </submittedName>
</protein>
<dbReference type="EMBL" id="JAEEGA010000001">
    <property type="protein sequence ID" value="MBP1039614.1"/>
    <property type="molecule type" value="Genomic_DNA"/>
</dbReference>
<sequence length="183" mass="20435">MKTRYFLRMLTSTFFLVGILGGQLLTTETVFANGPILDPLNPQMEIEPIDSLVKPSEEAAEPSLSQTEKATQKEVVVEEQPPSKPTVVAAPSLLAVEGLPPKNDNHQQLASEWERLGLTSPKLLPINRRLNQKKFVTNDFFHQKLTIPPEISGDEQEIVSELSRICYTLSGKLIFGRHGHSNY</sequence>
<comment type="caution">
    <text evidence="1">The sequence shown here is derived from an EMBL/GenBank/DDBJ whole genome shotgun (WGS) entry which is preliminary data.</text>
</comment>
<gene>
    <name evidence="1" type="ORF">I6N95_01205</name>
</gene>
<dbReference type="Proteomes" id="UP000674938">
    <property type="component" value="Unassembled WGS sequence"/>
</dbReference>
<evidence type="ECO:0000313" key="1">
    <source>
        <dbReference type="EMBL" id="MBP1039614.1"/>
    </source>
</evidence>
<accession>A0A940STF1</accession>
<dbReference type="AlphaFoldDB" id="A0A940STF1"/>
<dbReference type="RefSeq" id="WP_209524510.1">
    <property type="nucleotide sequence ID" value="NZ_JAEEGA010000001.1"/>
</dbReference>
<keyword evidence="2" id="KW-1185">Reference proteome</keyword>
<proteinExistence type="predicted"/>
<reference evidence="1" key="1">
    <citation type="submission" date="2020-12" db="EMBL/GenBank/DDBJ databases">
        <title>Vagococcus allomyrinae sp. nov. and Enterococcus lavae sp. nov., isolated from the larvae of Allomyrina dichotoma.</title>
        <authorList>
            <person name="Lee S.D."/>
        </authorList>
    </citation>
    <scope>NUCLEOTIDE SEQUENCE</scope>
    <source>
        <strain evidence="1">BWB3-3</strain>
    </source>
</reference>
<evidence type="ECO:0000313" key="2">
    <source>
        <dbReference type="Proteomes" id="UP000674938"/>
    </source>
</evidence>